<reference evidence="2 3" key="1">
    <citation type="journal article" date="2018" name="PLoS Genet.">
        <title>Repeat elements organise 3D genome structure and mediate transcription in the filamentous fungus Epichloe festucae.</title>
        <authorList>
            <person name="Winter D.J."/>
            <person name="Ganley A.R.D."/>
            <person name="Young C.A."/>
            <person name="Liachko I."/>
            <person name="Schardl C.L."/>
            <person name="Dupont P.Y."/>
            <person name="Berry D."/>
            <person name="Ram A."/>
            <person name="Scott B."/>
            <person name="Cox M.P."/>
        </authorList>
    </citation>
    <scope>NUCLEOTIDE SEQUENCE [LARGE SCALE GENOMIC DNA]</scope>
    <source>
        <strain evidence="2 3">Fl1</strain>
    </source>
</reference>
<dbReference type="EMBL" id="CP031386">
    <property type="protein sequence ID" value="QPG97598.1"/>
    <property type="molecule type" value="Genomic_DNA"/>
</dbReference>
<dbReference type="Gene3D" id="3.30.9.10">
    <property type="entry name" value="D-Amino Acid Oxidase, subunit A, domain 2"/>
    <property type="match status" value="1"/>
</dbReference>
<name>A0A7S9PUE7_EPIFF</name>
<organism evidence="2 3">
    <name type="scientific">Epichloe festucae (strain Fl1)</name>
    <dbReference type="NCBI Taxonomy" id="877507"/>
    <lineage>
        <taxon>Eukaryota</taxon>
        <taxon>Fungi</taxon>
        <taxon>Dikarya</taxon>
        <taxon>Ascomycota</taxon>
        <taxon>Pezizomycotina</taxon>
        <taxon>Sordariomycetes</taxon>
        <taxon>Hypocreomycetidae</taxon>
        <taxon>Hypocreales</taxon>
        <taxon>Clavicipitaceae</taxon>
        <taxon>Epichloe</taxon>
    </lineage>
</organism>
<dbReference type="SUPFAM" id="SSF51905">
    <property type="entry name" value="FAD/NAD(P)-binding domain"/>
    <property type="match status" value="1"/>
</dbReference>
<keyword evidence="3" id="KW-1185">Reference proteome</keyword>
<evidence type="ECO:0000313" key="2">
    <source>
        <dbReference type="EMBL" id="QPG97598.1"/>
    </source>
</evidence>
<dbReference type="Pfam" id="PF01266">
    <property type="entry name" value="DAO"/>
    <property type="match status" value="1"/>
</dbReference>
<dbReference type="PANTHER" id="PTHR13847">
    <property type="entry name" value="SARCOSINE DEHYDROGENASE-RELATED"/>
    <property type="match status" value="1"/>
</dbReference>
<sequence length="557" mass="60292">MNTTNQPTIHALYRTTISLHHRHYNRSAKGEKSIMGSVISTIRDTLNAARDVMVVLSSLSTKYKALRERIASAPGLPVPEPTSSYWLDDPPFPDLVDMQNDVPAAADVVVIGSGITAAASARAILELTAHLAAPPTVVVLEARQVCGGATGRNGGHIKTAPYEVYGMMKKRIGKERALEVVRFQMRHLGVLLELGDEFPLGEVREVETVDLFLGEGLYRKAVGEVEELKGLIGGEFEAKVCEGAEARKMFDVNEHVKGAISYKAGALWPYRLVTSVWDDLIRSFPNLSITTHAAVESVTPSSSDSHPFEVKSVRGTVQARHVLHATNGFATQLLPPSFRSSLTGALAHMSAQKPGDKFPKYGGGRSWSVMSEPAGLEYITQRPGQDGRGDLMIGGGFLRSKDQGLDQFGVWDDGRVDALPLMHIRGCMQTVFEPNWGMGGGMLKAWTGILGFTGDFMPLVGRVQNRQRGNPGVGDRDGDLAAPGEWVAAGYCGEGMVWAWLCGTAIGVMIAGREDEALDEVVGRPGGKLAEWFPRELGLDSGRLQRADLKHLARELA</sequence>
<dbReference type="Proteomes" id="UP000594364">
    <property type="component" value="Chromosome 2"/>
</dbReference>
<dbReference type="PANTHER" id="PTHR13847:SF213">
    <property type="entry name" value="DEPENDENT OXIDOREDUCTASE, PUTATIVE-RELATED"/>
    <property type="match status" value="1"/>
</dbReference>
<accession>A0A7S9PUE7</accession>
<dbReference type="GO" id="GO:0005737">
    <property type="term" value="C:cytoplasm"/>
    <property type="evidence" value="ECO:0007669"/>
    <property type="project" value="TreeGrafter"/>
</dbReference>
<evidence type="ECO:0000313" key="3">
    <source>
        <dbReference type="Proteomes" id="UP000594364"/>
    </source>
</evidence>
<dbReference type="AlphaFoldDB" id="A0A7S9PUE7"/>
<evidence type="ECO:0000259" key="1">
    <source>
        <dbReference type="Pfam" id="PF01266"/>
    </source>
</evidence>
<feature type="domain" description="FAD dependent oxidoreductase" evidence="1">
    <location>
        <begin position="107"/>
        <end position="505"/>
    </location>
</feature>
<dbReference type="InterPro" id="IPR036188">
    <property type="entry name" value="FAD/NAD-bd_sf"/>
</dbReference>
<gene>
    <name evidence="2" type="ORF">C2857_006593</name>
</gene>
<dbReference type="OrthoDB" id="429143at2759"/>
<protein>
    <recommendedName>
        <fullName evidence="1">FAD dependent oxidoreductase domain-containing protein</fullName>
    </recommendedName>
</protein>
<dbReference type="InterPro" id="IPR006076">
    <property type="entry name" value="FAD-dep_OxRdtase"/>
</dbReference>
<proteinExistence type="predicted"/>
<dbReference type="Gene3D" id="3.50.50.60">
    <property type="entry name" value="FAD/NAD(P)-binding domain"/>
    <property type="match status" value="1"/>
</dbReference>